<dbReference type="Proteomes" id="UP000002487">
    <property type="component" value="Chromosome"/>
</dbReference>
<dbReference type="EnsemblBacteria" id="AAM04672">
    <property type="protein sequence ID" value="AAM04672"/>
    <property type="gene ID" value="MA_1253"/>
</dbReference>
<protein>
    <submittedName>
        <fullName evidence="1">Uncharacterized protein</fullName>
    </submittedName>
</protein>
<gene>
    <name evidence="1" type="ordered locus">MA_1253</name>
</gene>
<reference evidence="1 2" key="1">
    <citation type="journal article" date="2002" name="Genome Res.">
        <title>The genome of Methanosarcina acetivorans reveals extensive metabolic and physiological diversity.</title>
        <authorList>
            <person name="Galagan J.E."/>
            <person name="Nusbaum C."/>
            <person name="Roy A."/>
            <person name="Endrizzi M.G."/>
            <person name="Macdonald P."/>
            <person name="FitzHugh W."/>
            <person name="Calvo S."/>
            <person name="Engels R."/>
            <person name="Smirnov S."/>
            <person name="Atnoor D."/>
            <person name="Brown A."/>
            <person name="Allen N."/>
            <person name="Naylor J."/>
            <person name="Stange-Thomann N."/>
            <person name="DeArellano K."/>
            <person name="Johnson R."/>
            <person name="Linton L."/>
            <person name="McEwan P."/>
            <person name="McKernan K."/>
            <person name="Talamas J."/>
            <person name="Tirrell A."/>
            <person name="Ye W."/>
            <person name="Zimmer A."/>
            <person name="Barber R.D."/>
            <person name="Cann I."/>
            <person name="Graham D.E."/>
            <person name="Grahame D.A."/>
            <person name="Guss A."/>
            <person name="Hedderich R."/>
            <person name="Ingram-Smith C."/>
            <person name="Kuettner C.H."/>
            <person name="Krzycki J.A."/>
            <person name="Leigh J.A."/>
            <person name="Li W."/>
            <person name="Liu J."/>
            <person name="Mukhopadhyay B."/>
            <person name="Reeve J.N."/>
            <person name="Smith K."/>
            <person name="Springer T.A."/>
            <person name="Umayam L.A."/>
            <person name="White O."/>
            <person name="White R.H."/>
            <person name="de Macario E.C."/>
            <person name="Ferry J.G."/>
            <person name="Jarrell K.F."/>
            <person name="Jing H."/>
            <person name="Macario A.J.L."/>
            <person name="Paulsen I."/>
            <person name="Pritchett M."/>
            <person name="Sowers K.R."/>
            <person name="Swanson R.V."/>
            <person name="Zinder S.H."/>
            <person name="Lander E."/>
            <person name="Metcalf W.W."/>
            <person name="Birren B."/>
        </authorList>
    </citation>
    <scope>NUCLEOTIDE SEQUENCE [LARGE SCALE GENOMIC DNA]</scope>
    <source>
        <strain evidence="2">ATCC 35395 / DSM 2834 / JCM 12185 / C2A</strain>
    </source>
</reference>
<evidence type="ECO:0000313" key="2">
    <source>
        <dbReference type="Proteomes" id="UP000002487"/>
    </source>
</evidence>
<dbReference type="HOGENOM" id="CLU_1870709_0_0_2"/>
<name>Q8TRC7_METAC</name>
<dbReference type="KEGG" id="mac:MA_1253"/>
<proteinExistence type="predicted"/>
<dbReference type="EMBL" id="AE010299">
    <property type="protein sequence ID" value="AAM04672.1"/>
    <property type="molecule type" value="Genomic_DNA"/>
</dbReference>
<dbReference type="AlphaFoldDB" id="Q8TRC7"/>
<keyword evidence="2" id="KW-1185">Reference proteome</keyword>
<dbReference type="InParanoid" id="Q8TRC7"/>
<accession>Q8TRC7</accession>
<organism evidence="1 2">
    <name type="scientific">Methanosarcina acetivorans (strain ATCC 35395 / DSM 2834 / JCM 12185 / C2A)</name>
    <dbReference type="NCBI Taxonomy" id="188937"/>
    <lineage>
        <taxon>Archaea</taxon>
        <taxon>Methanobacteriati</taxon>
        <taxon>Methanobacteriota</taxon>
        <taxon>Stenosarchaea group</taxon>
        <taxon>Methanomicrobia</taxon>
        <taxon>Methanosarcinales</taxon>
        <taxon>Methanosarcinaceae</taxon>
        <taxon>Methanosarcina</taxon>
    </lineage>
</organism>
<sequence length="136" mass="15821">MEKIKLPAESRLILTFQDFPISVEMLHNSQILSFGLAVVNFDLEAYPFHIITYTLEISPCPRDFKVESRTNGFHFFTRAVSALYYFLEELEQTACVRLPVYTRYRNLPAEVTFKQTGTACKVILIFLFKHSYLPTI</sequence>
<evidence type="ECO:0000313" key="1">
    <source>
        <dbReference type="EMBL" id="AAM04672.1"/>
    </source>
</evidence>